<comment type="caution">
    <text evidence="1">The sequence shown here is derived from an EMBL/GenBank/DDBJ whole genome shotgun (WGS) entry which is preliminary data.</text>
</comment>
<sequence length="87" mass="9624">MLLSPTAKAHSNRNESGLHSSNPPAYSIVSILILVNMGQGLLLQWVRLLAVSRVLLLYDMLSHLTTGVEQTAVRNTSVIIDRRSQEQ</sequence>
<reference evidence="1 2" key="1">
    <citation type="journal article" date="2024" name="Plant Biotechnol. J.">
        <title>Genome and CRISPR/Cas9 system of a widespread forest tree (Populus alba) in the world.</title>
        <authorList>
            <person name="Liu Y.J."/>
            <person name="Jiang P.F."/>
            <person name="Han X.M."/>
            <person name="Li X.Y."/>
            <person name="Wang H.M."/>
            <person name="Wang Y.J."/>
            <person name="Wang X.X."/>
            <person name="Zeng Q.Y."/>
        </authorList>
    </citation>
    <scope>NUCLEOTIDE SEQUENCE [LARGE SCALE GENOMIC DNA]</scope>
    <source>
        <strain evidence="2">cv. PAL-ZL1</strain>
    </source>
</reference>
<proteinExistence type="predicted"/>
<protein>
    <submittedName>
        <fullName evidence="1">Uncharacterized protein</fullName>
    </submittedName>
</protein>
<name>A0ACC4BCP7_POPAL</name>
<evidence type="ECO:0000313" key="1">
    <source>
        <dbReference type="EMBL" id="KAL3575703.1"/>
    </source>
</evidence>
<dbReference type="EMBL" id="RCHU02000012">
    <property type="protein sequence ID" value="KAL3575703.1"/>
    <property type="molecule type" value="Genomic_DNA"/>
</dbReference>
<evidence type="ECO:0000313" key="2">
    <source>
        <dbReference type="Proteomes" id="UP000309997"/>
    </source>
</evidence>
<dbReference type="Proteomes" id="UP000309997">
    <property type="component" value="Unassembled WGS sequence"/>
</dbReference>
<gene>
    <name evidence="1" type="ORF">D5086_023804</name>
</gene>
<organism evidence="1 2">
    <name type="scientific">Populus alba</name>
    <name type="common">White poplar</name>
    <dbReference type="NCBI Taxonomy" id="43335"/>
    <lineage>
        <taxon>Eukaryota</taxon>
        <taxon>Viridiplantae</taxon>
        <taxon>Streptophyta</taxon>
        <taxon>Embryophyta</taxon>
        <taxon>Tracheophyta</taxon>
        <taxon>Spermatophyta</taxon>
        <taxon>Magnoliopsida</taxon>
        <taxon>eudicotyledons</taxon>
        <taxon>Gunneridae</taxon>
        <taxon>Pentapetalae</taxon>
        <taxon>rosids</taxon>
        <taxon>fabids</taxon>
        <taxon>Malpighiales</taxon>
        <taxon>Salicaceae</taxon>
        <taxon>Saliceae</taxon>
        <taxon>Populus</taxon>
    </lineage>
</organism>
<accession>A0ACC4BCP7</accession>
<keyword evidence="2" id="KW-1185">Reference proteome</keyword>